<proteinExistence type="inferred from homology"/>
<dbReference type="Gene3D" id="3.40.50.150">
    <property type="entry name" value="Vaccinia Virus protein VP39"/>
    <property type="match status" value="1"/>
</dbReference>
<evidence type="ECO:0000256" key="4">
    <source>
        <dbReference type="ARBA" id="ARBA00048391"/>
    </source>
</evidence>
<organism evidence="8 9">
    <name type="scientific">Acidihalobacter yilgarnensis</name>
    <dbReference type="NCBI Taxonomy" id="2819280"/>
    <lineage>
        <taxon>Bacteria</taxon>
        <taxon>Pseudomonadati</taxon>
        <taxon>Pseudomonadota</taxon>
        <taxon>Gammaproteobacteria</taxon>
        <taxon>Chromatiales</taxon>
        <taxon>Ectothiorhodospiraceae</taxon>
        <taxon>Acidihalobacter</taxon>
    </lineage>
</organism>
<evidence type="ECO:0000256" key="3">
    <source>
        <dbReference type="ARBA" id="ARBA00022691"/>
    </source>
</evidence>
<gene>
    <name evidence="5" type="primary">prmC</name>
    <name evidence="8" type="ORF">BI364_01885</name>
</gene>
<evidence type="ECO:0000256" key="2">
    <source>
        <dbReference type="ARBA" id="ARBA00022679"/>
    </source>
</evidence>
<dbReference type="PANTHER" id="PTHR18895">
    <property type="entry name" value="HEMK METHYLTRANSFERASE"/>
    <property type="match status" value="1"/>
</dbReference>
<dbReference type="AlphaFoldDB" id="A0A1D8IKC7"/>
<name>A0A1D8IKC7_9GAMM</name>
<dbReference type="NCBIfam" id="TIGR03534">
    <property type="entry name" value="RF_mod_PrmC"/>
    <property type="match status" value="1"/>
</dbReference>
<protein>
    <recommendedName>
        <fullName evidence="5">Release factor glutamine methyltransferase</fullName>
        <shortName evidence="5">RF MTase</shortName>
        <ecNumber evidence="5">2.1.1.297</ecNumber>
    </recommendedName>
    <alternativeName>
        <fullName evidence="5">N5-glutamine methyltransferase PrmC</fullName>
    </alternativeName>
    <alternativeName>
        <fullName evidence="5">Protein-(glutamine-N5) MTase PrmC</fullName>
    </alternativeName>
    <alternativeName>
        <fullName evidence="5">Protein-glutamine N-methyltransferase PrmC</fullName>
    </alternativeName>
</protein>
<keyword evidence="9" id="KW-1185">Reference proteome</keyword>
<evidence type="ECO:0000256" key="1">
    <source>
        <dbReference type="ARBA" id="ARBA00022603"/>
    </source>
</evidence>
<dbReference type="PANTHER" id="PTHR18895:SF74">
    <property type="entry name" value="MTRF1L RELEASE FACTOR GLUTAMINE METHYLTRANSFERASE"/>
    <property type="match status" value="1"/>
</dbReference>
<comment type="similarity">
    <text evidence="5">Belongs to the protein N5-glutamine methyltransferase family. PrmC subfamily.</text>
</comment>
<keyword evidence="3 5" id="KW-0949">S-adenosyl-L-methionine</keyword>
<evidence type="ECO:0000259" key="7">
    <source>
        <dbReference type="Pfam" id="PF17827"/>
    </source>
</evidence>
<dbReference type="GO" id="GO:0032259">
    <property type="term" value="P:methylation"/>
    <property type="evidence" value="ECO:0007669"/>
    <property type="project" value="UniProtKB-KW"/>
</dbReference>
<keyword evidence="2 5" id="KW-0808">Transferase</keyword>
<feature type="binding site" evidence="5">
    <location>
        <position position="174"/>
    </location>
    <ligand>
        <name>S-adenosyl-L-methionine</name>
        <dbReference type="ChEBI" id="CHEBI:59789"/>
    </ligand>
</feature>
<feature type="binding site" evidence="5">
    <location>
        <position position="146"/>
    </location>
    <ligand>
        <name>S-adenosyl-L-methionine</name>
        <dbReference type="ChEBI" id="CHEBI:59789"/>
    </ligand>
</feature>
<dbReference type="InterPro" id="IPR004556">
    <property type="entry name" value="HemK-like"/>
</dbReference>
<dbReference type="PROSITE" id="PS00092">
    <property type="entry name" value="N6_MTASE"/>
    <property type="match status" value="1"/>
</dbReference>
<evidence type="ECO:0000313" key="8">
    <source>
        <dbReference type="EMBL" id="AOU96923.1"/>
    </source>
</evidence>
<dbReference type="GO" id="GO:0003676">
    <property type="term" value="F:nucleic acid binding"/>
    <property type="evidence" value="ECO:0007669"/>
    <property type="project" value="InterPro"/>
</dbReference>
<dbReference type="InterPro" id="IPR040758">
    <property type="entry name" value="PrmC_N"/>
</dbReference>
<feature type="binding site" evidence="5">
    <location>
        <begin position="189"/>
        <end position="192"/>
    </location>
    <ligand>
        <name>substrate</name>
    </ligand>
</feature>
<dbReference type="Gene3D" id="1.10.8.10">
    <property type="entry name" value="DNA helicase RuvA subunit, C-terminal domain"/>
    <property type="match status" value="1"/>
</dbReference>
<evidence type="ECO:0000256" key="5">
    <source>
        <dbReference type="HAMAP-Rule" id="MF_02126"/>
    </source>
</evidence>
<feature type="domain" description="Release factor glutamine methyltransferase N-terminal" evidence="7">
    <location>
        <begin position="9"/>
        <end position="78"/>
    </location>
</feature>
<dbReference type="InterPro" id="IPR050320">
    <property type="entry name" value="N5-glutamine_MTase"/>
</dbReference>
<evidence type="ECO:0000313" key="9">
    <source>
        <dbReference type="Proteomes" id="UP000095401"/>
    </source>
</evidence>
<dbReference type="NCBIfam" id="TIGR00536">
    <property type="entry name" value="hemK_fam"/>
    <property type="match status" value="1"/>
</dbReference>
<feature type="domain" description="Methyltransferase small" evidence="6">
    <location>
        <begin position="108"/>
        <end position="197"/>
    </location>
</feature>
<dbReference type="KEGG" id="aprs:BI364_01885"/>
<dbReference type="HAMAP" id="MF_02126">
    <property type="entry name" value="RF_methyltr_PrmC"/>
    <property type="match status" value="1"/>
</dbReference>
<dbReference type="InterPro" id="IPR029063">
    <property type="entry name" value="SAM-dependent_MTases_sf"/>
</dbReference>
<dbReference type="GO" id="GO:0102559">
    <property type="term" value="F:peptide chain release factor N(5)-glutamine methyltransferase activity"/>
    <property type="evidence" value="ECO:0007669"/>
    <property type="project" value="UniProtKB-EC"/>
</dbReference>
<dbReference type="Proteomes" id="UP000095401">
    <property type="component" value="Chromosome"/>
</dbReference>
<dbReference type="FunFam" id="3.40.50.150:FF:000053">
    <property type="entry name" value="Release factor glutamine methyltransferase"/>
    <property type="match status" value="1"/>
</dbReference>
<dbReference type="CDD" id="cd02440">
    <property type="entry name" value="AdoMet_MTases"/>
    <property type="match status" value="1"/>
</dbReference>
<accession>A0A1D8IKC7</accession>
<dbReference type="RefSeq" id="WP_070077315.1">
    <property type="nucleotide sequence ID" value="NZ_CP017415.1"/>
</dbReference>
<dbReference type="EMBL" id="CP017415">
    <property type="protein sequence ID" value="AOU96923.1"/>
    <property type="molecule type" value="Genomic_DNA"/>
</dbReference>
<dbReference type="InterPro" id="IPR002052">
    <property type="entry name" value="DNA_methylase_N6_adenine_CS"/>
</dbReference>
<comment type="function">
    <text evidence="5">Methylates the class 1 translation termination release factors RF1/PrfA and RF2/PrfB on the glutamine residue of the universally conserved GGQ motif.</text>
</comment>
<feature type="binding site" evidence="5">
    <location>
        <begin position="123"/>
        <end position="127"/>
    </location>
    <ligand>
        <name>S-adenosyl-L-methionine</name>
        <dbReference type="ChEBI" id="CHEBI:59789"/>
    </ligand>
</feature>
<dbReference type="InterPro" id="IPR019874">
    <property type="entry name" value="RF_methyltr_PrmC"/>
</dbReference>
<comment type="catalytic activity">
    <reaction evidence="4 5">
        <text>L-glutaminyl-[peptide chain release factor] + S-adenosyl-L-methionine = N(5)-methyl-L-glutaminyl-[peptide chain release factor] + S-adenosyl-L-homocysteine + H(+)</text>
        <dbReference type="Rhea" id="RHEA:42896"/>
        <dbReference type="Rhea" id="RHEA-COMP:10271"/>
        <dbReference type="Rhea" id="RHEA-COMP:10272"/>
        <dbReference type="ChEBI" id="CHEBI:15378"/>
        <dbReference type="ChEBI" id="CHEBI:30011"/>
        <dbReference type="ChEBI" id="CHEBI:57856"/>
        <dbReference type="ChEBI" id="CHEBI:59789"/>
        <dbReference type="ChEBI" id="CHEBI:61891"/>
        <dbReference type="EC" id="2.1.1.297"/>
    </reaction>
</comment>
<dbReference type="InterPro" id="IPR007848">
    <property type="entry name" value="Small_mtfrase_dom"/>
</dbReference>
<dbReference type="EC" id="2.1.1.297" evidence="5"/>
<reference evidence="9" key="1">
    <citation type="submission" date="2016-09" db="EMBL/GenBank/DDBJ databases">
        <title>Acidihalobacter prosperus F5.</title>
        <authorList>
            <person name="Khaleque H.N."/>
            <person name="Ramsay J.P."/>
            <person name="Kaksonen A.H."/>
            <person name="Boxall N.J."/>
            <person name="Watkin E.L.J."/>
        </authorList>
    </citation>
    <scope>NUCLEOTIDE SEQUENCE [LARGE SCALE GENOMIC DNA]</scope>
    <source>
        <strain evidence="9">F5</strain>
    </source>
</reference>
<evidence type="ECO:0000259" key="6">
    <source>
        <dbReference type="Pfam" id="PF05175"/>
    </source>
</evidence>
<dbReference type="Pfam" id="PF05175">
    <property type="entry name" value="MTS"/>
    <property type="match status" value="1"/>
</dbReference>
<sequence length="291" mass="32033">MTDHPRLDELLNGAANRLTGHVATPELEAELLLAHALGRGRSYLRAWPERVLDADRRAAFEDLVARRLGGEPVAYLTGEREFWSLRLRVKPGVLIPRAETERLVECALAHLPEDTTTRVADLGTGSGAIALALASERPRAQVVATDRSETALIVARDNARRLGLERIEFRKGDWLAALADSGYDLIVSNPPYIAENDPHLRQGDLPTEPPEALSAGPDGLNAIRRIVIDALVRLRTGGWLLLEHGYDQGLAVRALFAARGYEKVQTYRDLEGHERVTLGRRPTDDPAAHPV</sequence>
<dbReference type="Pfam" id="PF17827">
    <property type="entry name" value="PrmC_N"/>
    <property type="match status" value="1"/>
</dbReference>
<feature type="binding site" evidence="5">
    <location>
        <position position="189"/>
    </location>
    <ligand>
        <name>S-adenosyl-L-methionine</name>
        <dbReference type="ChEBI" id="CHEBI:59789"/>
    </ligand>
</feature>
<keyword evidence="1 5" id="KW-0489">Methyltransferase</keyword>
<dbReference type="SUPFAM" id="SSF53335">
    <property type="entry name" value="S-adenosyl-L-methionine-dependent methyltransferases"/>
    <property type="match status" value="1"/>
</dbReference>